<evidence type="ECO:0000256" key="4">
    <source>
        <dbReference type="ARBA" id="ARBA00022737"/>
    </source>
</evidence>
<evidence type="ECO:0000256" key="2">
    <source>
        <dbReference type="ARBA" id="ARBA00022553"/>
    </source>
</evidence>
<dbReference type="SMART" id="SM01167">
    <property type="entry name" value="DUF1900"/>
    <property type="match status" value="1"/>
</dbReference>
<dbReference type="InterPro" id="IPR019775">
    <property type="entry name" value="WD40_repeat_CS"/>
</dbReference>
<evidence type="ECO:0000256" key="1">
    <source>
        <dbReference type="ARBA" id="ARBA00009482"/>
    </source>
</evidence>
<dbReference type="SMART" id="SM00320">
    <property type="entry name" value="WD40"/>
    <property type="match status" value="3"/>
</dbReference>
<gene>
    <name evidence="12" type="ORF">DASB73_005840</name>
</gene>
<keyword evidence="6" id="KW-0009">Actin-binding</keyword>
<keyword evidence="5" id="KW-0175">Coiled coil</keyword>
<organism evidence="12 13">
    <name type="scientific">Starmerella bacillaris</name>
    <name type="common">Yeast</name>
    <name type="synonym">Candida zemplinina</name>
    <dbReference type="NCBI Taxonomy" id="1247836"/>
    <lineage>
        <taxon>Eukaryota</taxon>
        <taxon>Fungi</taxon>
        <taxon>Dikarya</taxon>
        <taxon>Ascomycota</taxon>
        <taxon>Saccharomycotina</taxon>
        <taxon>Dipodascomycetes</taxon>
        <taxon>Dipodascales</taxon>
        <taxon>Trichomonascaceae</taxon>
        <taxon>Starmerella</taxon>
    </lineage>
</organism>
<keyword evidence="4 9" id="KW-0677">Repeat</keyword>
<feature type="compositionally biased region" description="Basic and acidic residues" evidence="10">
    <location>
        <begin position="485"/>
        <end position="507"/>
    </location>
</feature>
<dbReference type="EMBL" id="BTGC01000003">
    <property type="protein sequence ID" value="GMM49626.1"/>
    <property type="molecule type" value="Genomic_DNA"/>
</dbReference>
<dbReference type="Proteomes" id="UP001362899">
    <property type="component" value="Unassembled WGS sequence"/>
</dbReference>
<dbReference type="GO" id="GO:0051015">
    <property type="term" value="F:actin filament binding"/>
    <property type="evidence" value="ECO:0007669"/>
    <property type="project" value="TreeGrafter"/>
</dbReference>
<dbReference type="Gene3D" id="2.130.10.10">
    <property type="entry name" value="YVTN repeat-like/Quinoprotein amine dehydrogenase"/>
    <property type="match status" value="1"/>
</dbReference>
<evidence type="ECO:0000259" key="11">
    <source>
        <dbReference type="SMART" id="SM01166"/>
    </source>
</evidence>
<accession>A0AAV5REJ5</accession>
<dbReference type="PANTHER" id="PTHR10856">
    <property type="entry name" value="CORONIN"/>
    <property type="match status" value="1"/>
</dbReference>
<dbReference type="PROSITE" id="PS50082">
    <property type="entry name" value="WD_REPEATS_2"/>
    <property type="match status" value="3"/>
</dbReference>
<dbReference type="InterPro" id="IPR001680">
    <property type="entry name" value="WD40_rpt"/>
</dbReference>
<feature type="compositionally biased region" description="Polar residues" evidence="10">
    <location>
        <begin position="544"/>
        <end position="559"/>
    </location>
</feature>
<keyword evidence="2" id="KW-0597">Phosphoprotein</keyword>
<keyword evidence="13" id="KW-1185">Reference proteome</keyword>
<dbReference type="InterPro" id="IPR015048">
    <property type="entry name" value="DUF1899"/>
</dbReference>
<feature type="repeat" description="WD" evidence="8">
    <location>
        <begin position="134"/>
        <end position="176"/>
    </location>
</feature>
<comment type="subunit">
    <text evidence="7">Binds to F-actin.</text>
</comment>
<dbReference type="AlphaFoldDB" id="A0AAV5REJ5"/>
<evidence type="ECO:0000313" key="12">
    <source>
        <dbReference type="EMBL" id="GMM49626.1"/>
    </source>
</evidence>
<feature type="domain" description="DUF1899" evidence="11">
    <location>
        <begin position="1"/>
        <end position="66"/>
    </location>
</feature>
<feature type="repeat" description="WD" evidence="8">
    <location>
        <begin position="176"/>
        <end position="217"/>
    </location>
</feature>
<dbReference type="PANTHER" id="PTHR10856:SF0">
    <property type="entry name" value="CORONIN"/>
    <property type="match status" value="1"/>
</dbReference>
<feature type="region of interest" description="Disordered" evidence="10">
    <location>
        <begin position="403"/>
        <end position="597"/>
    </location>
</feature>
<evidence type="ECO:0000256" key="6">
    <source>
        <dbReference type="ARBA" id="ARBA00023203"/>
    </source>
</evidence>
<dbReference type="SMART" id="SM01166">
    <property type="entry name" value="DUF1899"/>
    <property type="match status" value="1"/>
</dbReference>
<sequence length="624" mass="68979">MAPIRSSKFRHVFGDPNRKEKCHDNIRLTKNAFDSNLAKSNGKYVSLNWEASGGGSFAVIPTHEEGKLPDRFPLFDGHKGAVLDTDWNPFNDDIVVSASDDGTIGVWEVPKDFSVYVEYGDLDDCPDVKPLKFLKGHSKKVGHVGFNPVAENILASSSLDNTIKVWDIESGEVLYTLPHPAMVTSFSWNYDGTKLATVAKDRKLRIWDVRNEKILSEGKGHHGAKGSRVVWLGDNDRVLTTGFSLISDREMALWDVNDIPKGPIGDFRRLDPSSGIVIPHYDPMTSIVYLGGRGDGKIVYYQFEDDNLYDLFAYNSTSPQRGLGWVPNRSLDPHKFEVAKAYKVHEHMIEPISFKIPLKGVDMLSDVYTFQESTTPAMSAAEFKEGKTSRPLVNDWRGVYENQKTEPIVAPTKQGKQEATPAEPKVSQSTEHESKVPETASKQAAVEIDEKKTDSKSVLPEKSPKVELEEKKLPEPSTSSEEIAALEKAENQDSNKVLHSDGVKDFLAKNSESGADEEQRDDSDHNSIWDSEEEVSKPKHSPQPVASNDISETKVSSASPEDVKESTAVSTEKTTTTTTTLSNDASSEGEKDQVNTDKATIAALVNTVELLTKRIEILEAGQKA</sequence>
<evidence type="ECO:0000256" key="3">
    <source>
        <dbReference type="ARBA" id="ARBA00022574"/>
    </source>
</evidence>
<dbReference type="PROSITE" id="PS50294">
    <property type="entry name" value="WD_REPEATS_REGION"/>
    <property type="match status" value="3"/>
</dbReference>
<dbReference type="PROSITE" id="PS00678">
    <property type="entry name" value="WD_REPEATS_1"/>
    <property type="match status" value="3"/>
</dbReference>
<dbReference type="GO" id="GO:0007015">
    <property type="term" value="P:actin filament organization"/>
    <property type="evidence" value="ECO:0007669"/>
    <property type="project" value="TreeGrafter"/>
</dbReference>
<dbReference type="SUPFAM" id="SSF50978">
    <property type="entry name" value="WD40 repeat-like"/>
    <property type="match status" value="1"/>
</dbReference>
<proteinExistence type="inferred from homology"/>
<dbReference type="InterPro" id="IPR015943">
    <property type="entry name" value="WD40/YVTN_repeat-like_dom_sf"/>
</dbReference>
<comment type="similarity">
    <text evidence="1 9">Belongs to the WD repeat coronin family.</text>
</comment>
<comment type="caution">
    <text evidence="12">The sequence shown here is derived from an EMBL/GenBank/DDBJ whole genome shotgun (WGS) entry which is preliminary data.</text>
</comment>
<evidence type="ECO:0000256" key="8">
    <source>
        <dbReference type="PROSITE-ProRule" id="PRU00221"/>
    </source>
</evidence>
<keyword evidence="3 8" id="KW-0853">WD repeat</keyword>
<feature type="compositionally biased region" description="Basic and acidic residues" evidence="10">
    <location>
        <begin position="462"/>
        <end position="474"/>
    </location>
</feature>
<feature type="repeat" description="WD" evidence="8">
    <location>
        <begin position="75"/>
        <end position="117"/>
    </location>
</feature>
<dbReference type="InterPro" id="IPR015505">
    <property type="entry name" value="Coronin"/>
</dbReference>
<dbReference type="Pfam" id="PF08953">
    <property type="entry name" value="DUF1899"/>
    <property type="match status" value="1"/>
</dbReference>
<dbReference type="PRINTS" id="PR00320">
    <property type="entry name" value="GPROTEINBRPT"/>
</dbReference>
<evidence type="ECO:0000256" key="5">
    <source>
        <dbReference type="ARBA" id="ARBA00023054"/>
    </source>
</evidence>
<dbReference type="Pfam" id="PF00400">
    <property type="entry name" value="WD40"/>
    <property type="match status" value="3"/>
</dbReference>
<evidence type="ECO:0000256" key="9">
    <source>
        <dbReference type="RuleBase" id="RU280818"/>
    </source>
</evidence>
<dbReference type="InterPro" id="IPR036322">
    <property type="entry name" value="WD40_repeat_dom_sf"/>
</dbReference>
<evidence type="ECO:0000256" key="7">
    <source>
        <dbReference type="ARBA" id="ARBA00062568"/>
    </source>
</evidence>
<name>A0AAV5REJ5_STABA</name>
<dbReference type="FunFam" id="2.130.10.10:FF:000197">
    <property type="entry name" value="Coronin"/>
    <property type="match status" value="1"/>
</dbReference>
<evidence type="ECO:0000256" key="10">
    <source>
        <dbReference type="SAM" id="MobiDB-lite"/>
    </source>
</evidence>
<protein>
    <recommendedName>
        <fullName evidence="9">Coronin</fullName>
    </recommendedName>
</protein>
<evidence type="ECO:0000313" key="13">
    <source>
        <dbReference type="Proteomes" id="UP001362899"/>
    </source>
</evidence>
<reference evidence="12 13" key="1">
    <citation type="journal article" date="2023" name="Elife">
        <title>Identification of key yeast species and microbe-microbe interactions impacting larval growth of Drosophila in the wild.</title>
        <authorList>
            <person name="Mure A."/>
            <person name="Sugiura Y."/>
            <person name="Maeda R."/>
            <person name="Honda K."/>
            <person name="Sakurai N."/>
            <person name="Takahashi Y."/>
            <person name="Watada M."/>
            <person name="Katoh T."/>
            <person name="Gotoh A."/>
            <person name="Gotoh Y."/>
            <person name="Taniguchi I."/>
            <person name="Nakamura K."/>
            <person name="Hayashi T."/>
            <person name="Katayama T."/>
            <person name="Uemura T."/>
            <person name="Hattori Y."/>
        </authorList>
    </citation>
    <scope>NUCLEOTIDE SEQUENCE [LARGE SCALE GENOMIC DNA]</scope>
    <source>
        <strain evidence="12 13">SB-73</strain>
    </source>
</reference>
<dbReference type="InterPro" id="IPR020472">
    <property type="entry name" value="WD40_PAC1"/>
</dbReference>
<dbReference type="GO" id="GO:0030479">
    <property type="term" value="C:actin cortical patch"/>
    <property type="evidence" value="ECO:0007669"/>
    <property type="project" value="UniProtKB-ARBA"/>
</dbReference>